<dbReference type="GO" id="GO:0008270">
    <property type="term" value="F:zinc ion binding"/>
    <property type="evidence" value="ECO:0007669"/>
    <property type="project" value="UniProtKB-KW"/>
</dbReference>
<evidence type="ECO:0000313" key="3">
    <source>
        <dbReference type="Proteomes" id="UP000190395"/>
    </source>
</evidence>
<name>A0A1T4MBS6_9SPIR</name>
<organism evidence="2 3">
    <name type="scientific">Treponema berlinense</name>
    <dbReference type="NCBI Taxonomy" id="225004"/>
    <lineage>
        <taxon>Bacteria</taxon>
        <taxon>Pseudomonadati</taxon>
        <taxon>Spirochaetota</taxon>
        <taxon>Spirochaetia</taxon>
        <taxon>Spirochaetales</taxon>
        <taxon>Treponemataceae</taxon>
        <taxon>Treponema</taxon>
    </lineage>
</organism>
<evidence type="ECO:0000313" key="2">
    <source>
        <dbReference type="EMBL" id="SJZ64316.1"/>
    </source>
</evidence>
<keyword evidence="1" id="KW-0472">Membrane</keyword>
<keyword evidence="2" id="KW-0479">Metal-binding</keyword>
<keyword evidence="1" id="KW-1133">Transmembrane helix</keyword>
<keyword evidence="3" id="KW-1185">Reference proteome</keyword>
<dbReference type="OrthoDB" id="362821at2"/>
<dbReference type="Gene3D" id="1.10.10.1320">
    <property type="entry name" value="Anti-sigma factor, zinc-finger domain"/>
    <property type="match status" value="1"/>
</dbReference>
<sequence length="237" mass="26793">MSTCPEKDLHSIYLDGELPEEFLKEYETHVAGCEKCQAELEKLKKVSVPFREDALSVKLDQTYLDQSFARLQTKMRFKETAERCEKSYIIRPYIKWVSGFAAAAAVFAVIVTPLSLKSNSKEQKELTAIARTQIKPIQESRVVVDGNLDSLKISTALSSAKQIEEKTESKEENADLQVLNPNQKVVSATSLASNLNDSFNDIDVFRPDFNNSSVSVRIEVPRMQTIPMRKAEKIENR</sequence>
<keyword evidence="2" id="KW-0862">Zinc</keyword>
<feature type="transmembrane region" description="Helical" evidence="1">
    <location>
        <begin position="93"/>
        <end position="116"/>
    </location>
</feature>
<keyword evidence="2" id="KW-0863">Zinc-finger</keyword>
<reference evidence="2 3" key="1">
    <citation type="submission" date="2017-02" db="EMBL/GenBank/DDBJ databases">
        <authorList>
            <person name="Peterson S.W."/>
        </authorList>
    </citation>
    <scope>NUCLEOTIDE SEQUENCE [LARGE SCALE GENOMIC DNA]</scope>
    <source>
        <strain evidence="2 3">ATCC BAA-909</strain>
    </source>
</reference>
<gene>
    <name evidence="2" type="ORF">SAMN02745152_00839</name>
</gene>
<proteinExistence type="predicted"/>
<dbReference type="STRING" id="225004.SAMN02745152_00839"/>
<dbReference type="Proteomes" id="UP000190395">
    <property type="component" value="Unassembled WGS sequence"/>
</dbReference>
<dbReference type="EMBL" id="FUXC01000003">
    <property type="protein sequence ID" value="SJZ64316.1"/>
    <property type="molecule type" value="Genomic_DNA"/>
</dbReference>
<keyword evidence="1" id="KW-0812">Transmembrane</keyword>
<dbReference type="AlphaFoldDB" id="A0A1T4MBS6"/>
<protein>
    <submittedName>
        <fullName evidence="2">Putative zinc-finger</fullName>
    </submittedName>
</protein>
<evidence type="ECO:0000256" key="1">
    <source>
        <dbReference type="SAM" id="Phobius"/>
    </source>
</evidence>
<dbReference type="InterPro" id="IPR041916">
    <property type="entry name" value="Anti_sigma_zinc_sf"/>
</dbReference>
<accession>A0A1T4MBS6</accession>